<reference evidence="1" key="1">
    <citation type="submission" date="2021-08" db="EMBL/GenBank/DDBJ databases">
        <title>WGS assembly of Ceratopteris richardii.</title>
        <authorList>
            <person name="Marchant D.B."/>
            <person name="Chen G."/>
            <person name="Jenkins J."/>
            <person name="Shu S."/>
            <person name="Leebens-Mack J."/>
            <person name="Grimwood J."/>
            <person name="Schmutz J."/>
            <person name="Soltis P."/>
            <person name="Soltis D."/>
            <person name="Chen Z.-H."/>
        </authorList>
    </citation>
    <scope>NUCLEOTIDE SEQUENCE</scope>
    <source>
        <strain evidence="1">Whitten #5841</strain>
        <tissue evidence="1">Leaf</tissue>
    </source>
</reference>
<protein>
    <submittedName>
        <fullName evidence="1">Uncharacterized protein</fullName>
    </submittedName>
</protein>
<dbReference type="AlphaFoldDB" id="A0A8T2R3W9"/>
<comment type="caution">
    <text evidence="1">The sequence shown here is derived from an EMBL/GenBank/DDBJ whole genome shotgun (WGS) entry which is preliminary data.</text>
</comment>
<accession>A0A8T2R3W9</accession>
<evidence type="ECO:0000313" key="1">
    <source>
        <dbReference type="EMBL" id="KAH7290700.1"/>
    </source>
</evidence>
<evidence type="ECO:0000313" key="2">
    <source>
        <dbReference type="Proteomes" id="UP000825935"/>
    </source>
</evidence>
<dbReference type="Proteomes" id="UP000825935">
    <property type="component" value="Chromosome 30"/>
</dbReference>
<keyword evidence="2" id="KW-1185">Reference proteome</keyword>
<gene>
    <name evidence="1" type="ORF">KP509_30G060100</name>
</gene>
<dbReference type="EMBL" id="CM035435">
    <property type="protein sequence ID" value="KAH7290700.1"/>
    <property type="molecule type" value="Genomic_DNA"/>
</dbReference>
<sequence>MHMHVWTSMGRCGIVMSSGFNLQEICRGRCGGLAVVVEFWECFAFIHLDIFWRGELMISIAL</sequence>
<organism evidence="1 2">
    <name type="scientific">Ceratopteris richardii</name>
    <name type="common">Triangle waterfern</name>
    <dbReference type="NCBI Taxonomy" id="49495"/>
    <lineage>
        <taxon>Eukaryota</taxon>
        <taxon>Viridiplantae</taxon>
        <taxon>Streptophyta</taxon>
        <taxon>Embryophyta</taxon>
        <taxon>Tracheophyta</taxon>
        <taxon>Polypodiopsida</taxon>
        <taxon>Polypodiidae</taxon>
        <taxon>Polypodiales</taxon>
        <taxon>Pteridineae</taxon>
        <taxon>Pteridaceae</taxon>
        <taxon>Parkerioideae</taxon>
        <taxon>Ceratopteris</taxon>
    </lineage>
</organism>
<proteinExistence type="predicted"/>
<name>A0A8T2R3W9_CERRI</name>